<protein>
    <submittedName>
        <fullName evidence="1">VapC toxin family PIN domain ribonuclease</fullName>
    </submittedName>
</protein>
<dbReference type="KEGG" id="aarc:G127AT_08980"/>
<proteinExistence type="predicted"/>
<dbReference type="InterPro" id="IPR029060">
    <property type="entry name" value="PIN-like_dom_sf"/>
</dbReference>
<dbReference type="Gene3D" id="3.40.50.1010">
    <property type="entry name" value="5'-nuclease"/>
    <property type="match status" value="1"/>
</dbReference>
<organism evidence="1 2">
    <name type="scientific">Agromyces archimandritae</name>
    <dbReference type="NCBI Taxonomy" id="2781962"/>
    <lineage>
        <taxon>Bacteria</taxon>
        <taxon>Bacillati</taxon>
        <taxon>Actinomycetota</taxon>
        <taxon>Actinomycetes</taxon>
        <taxon>Micrococcales</taxon>
        <taxon>Microbacteriaceae</taxon>
        <taxon>Agromyces</taxon>
    </lineage>
</organism>
<name>A0A975IQ38_9MICO</name>
<evidence type="ECO:0000313" key="2">
    <source>
        <dbReference type="Proteomes" id="UP000671914"/>
    </source>
</evidence>
<gene>
    <name evidence="1" type="ORF">G127AT_08980</name>
</gene>
<sequence length="148" mass="16858">MRSTHRHRPRPTRTRDDLLVDNSVWQKAGRSLRIAERLREISPGHLIITCPPQVLEYCHSARSPEEYLQFRDDMDGFLPAWEHPSQQQALDIQHALWQNGMVRAAAAFDCLIAAYAVVNDAVILNSNRDFGHLQAATDGQVRQEYVAA</sequence>
<reference evidence="1" key="1">
    <citation type="submission" date="2021-03" db="EMBL/GenBank/DDBJ databases">
        <title>Agromyces archimandritus sp. nov., isolated from the cockroach Archimandrita tessellata.</title>
        <authorList>
            <person name="Guzman J."/>
            <person name="Ortuzar M."/>
            <person name="Poehlein A."/>
            <person name="Daniel R."/>
            <person name="Trujillo M."/>
            <person name="Vilcinskas A."/>
        </authorList>
    </citation>
    <scope>NUCLEOTIDE SEQUENCE</scope>
    <source>
        <strain evidence="1">G127AT</strain>
    </source>
</reference>
<dbReference type="Proteomes" id="UP000671914">
    <property type="component" value="Chromosome"/>
</dbReference>
<dbReference type="AlphaFoldDB" id="A0A975IQ38"/>
<keyword evidence="2" id="KW-1185">Reference proteome</keyword>
<dbReference type="EMBL" id="CP071696">
    <property type="protein sequence ID" value="QTX06247.1"/>
    <property type="molecule type" value="Genomic_DNA"/>
</dbReference>
<evidence type="ECO:0000313" key="1">
    <source>
        <dbReference type="EMBL" id="QTX06247.1"/>
    </source>
</evidence>
<accession>A0A975IQ38</accession>
<dbReference type="SUPFAM" id="SSF88723">
    <property type="entry name" value="PIN domain-like"/>
    <property type="match status" value="1"/>
</dbReference>